<dbReference type="InterPro" id="IPR050921">
    <property type="entry name" value="T4SS_GSP_E_ATPase"/>
</dbReference>
<dbReference type="EMBL" id="FNIN01000002">
    <property type="protein sequence ID" value="SDN48551.1"/>
    <property type="molecule type" value="Genomic_DNA"/>
</dbReference>
<dbReference type="PANTHER" id="PTHR30486">
    <property type="entry name" value="TWITCHING MOTILITY PROTEIN PILT"/>
    <property type="match status" value="1"/>
</dbReference>
<dbReference type="STRING" id="206665.SAMN04488516_102273"/>
<dbReference type="RefSeq" id="WP_092063620.1">
    <property type="nucleotide sequence ID" value="NZ_FNIN01000002.1"/>
</dbReference>
<evidence type="ECO:0000259" key="2">
    <source>
        <dbReference type="Pfam" id="PF00437"/>
    </source>
</evidence>
<evidence type="ECO:0000313" key="3">
    <source>
        <dbReference type="EMBL" id="SDN48551.1"/>
    </source>
</evidence>
<proteinExistence type="inferred from homology"/>
<dbReference type="InterPro" id="IPR006321">
    <property type="entry name" value="PilT/PilU"/>
</dbReference>
<dbReference type="GO" id="GO:0005524">
    <property type="term" value="F:ATP binding"/>
    <property type="evidence" value="ECO:0007669"/>
    <property type="project" value="InterPro"/>
</dbReference>
<dbReference type="InterPro" id="IPR001482">
    <property type="entry name" value="T2SS/T4SS_dom"/>
</dbReference>
<keyword evidence="4" id="KW-1185">Reference proteome</keyword>
<dbReference type="Pfam" id="PF00437">
    <property type="entry name" value="T2SSE"/>
    <property type="match status" value="1"/>
</dbReference>
<dbReference type="Gene3D" id="3.40.50.300">
    <property type="entry name" value="P-loop containing nucleotide triphosphate hydrolases"/>
    <property type="match status" value="1"/>
</dbReference>
<comment type="similarity">
    <text evidence="1">Belongs to the GSP E family.</text>
</comment>
<dbReference type="PANTHER" id="PTHR30486:SF16">
    <property type="entry name" value="TWITCHING MOTILITY PROTEIN PILT"/>
    <property type="match status" value="1"/>
</dbReference>
<evidence type="ECO:0000313" key="4">
    <source>
        <dbReference type="Proteomes" id="UP000199602"/>
    </source>
</evidence>
<name>A0A1H0BSK3_9BACT</name>
<dbReference type="SUPFAM" id="SSF52540">
    <property type="entry name" value="P-loop containing nucleoside triphosphate hydrolases"/>
    <property type="match status" value="1"/>
</dbReference>
<dbReference type="AlphaFoldDB" id="A0A1H0BSK3"/>
<dbReference type="InterPro" id="IPR027417">
    <property type="entry name" value="P-loop_NTPase"/>
</dbReference>
<sequence length="392" mass="44354">MLKSHLDYILFQVLEKEPALSDIILTPYVPIKAAVYGEVKSLNIEDIEALTPFQIEAMAISMIGPNKHLYKDLALQGACDFAYALPNKERFRVNVFYQKGSLAVVMRKLLPRIPTIEELKLPDVFKRMARERFGLILVTGGTGTGKSTSLAAVINEINENFARHIITLEDPIEFFHFHKKSVINQRELGTDFTSFASGLRSALRQAPHIILVGEIRDKETVTTALEAAETGHLVLGTLHTSDAGQTIHRITGLFDLEEERLVRSRLSESLKYVVSQRIMPKVGGGRIVAFEVMTKNLRIRDLIVNGEREDRTFYDVISQSEAYGMFTFDQCLASYYEQGLITEEIAMQFCSDRSRLKMLLDKIKAKRGEKLSEIDGLELDLSYDEENKMGRL</sequence>
<accession>A0A1H0BSK3</accession>
<dbReference type="OrthoDB" id="9805147at2"/>
<dbReference type="CDD" id="cd01131">
    <property type="entry name" value="PilT"/>
    <property type="match status" value="1"/>
</dbReference>
<dbReference type="Gene3D" id="3.30.450.90">
    <property type="match status" value="1"/>
</dbReference>
<protein>
    <submittedName>
        <fullName evidence="3">Twitching motility protein PilT</fullName>
    </submittedName>
</protein>
<dbReference type="GO" id="GO:0016887">
    <property type="term" value="F:ATP hydrolysis activity"/>
    <property type="evidence" value="ECO:0007669"/>
    <property type="project" value="InterPro"/>
</dbReference>
<organism evidence="3 4">
    <name type="scientific">Desulfonauticus submarinus</name>
    <dbReference type="NCBI Taxonomy" id="206665"/>
    <lineage>
        <taxon>Bacteria</taxon>
        <taxon>Pseudomonadati</taxon>
        <taxon>Thermodesulfobacteriota</taxon>
        <taxon>Desulfovibrionia</taxon>
        <taxon>Desulfovibrionales</taxon>
        <taxon>Desulfonauticaceae</taxon>
        <taxon>Desulfonauticus</taxon>
    </lineage>
</organism>
<gene>
    <name evidence="3" type="ORF">SAMN04488516_102273</name>
</gene>
<evidence type="ECO:0000256" key="1">
    <source>
        <dbReference type="ARBA" id="ARBA00006611"/>
    </source>
</evidence>
<dbReference type="Proteomes" id="UP000199602">
    <property type="component" value="Unassembled WGS sequence"/>
</dbReference>
<feature type="domain" description="Bacterial type II secretion system protein E" evidence="2">
    <location>
        <begin position="123"/>
        <end position="282"/>
    </location>
</feature>
<reference evidence="3 4" key="1">
    <citation type="submission" date="2016-10" db="EMBL/GenBank/DDBJ databases">
        <authorList>
            <person name="de Groot N.N."/>
        </authorList>
    </citation>
    <scope>NUCLEOTIDE SEQUENCE [LARGE SCALE GENOMIC DNA]</scope>
    <source>
        <strain evidence="3 4">DSM 15269</strain>
    </source>
</reference>
<dbReference type="NCBIfam" id="TIGR01420">
    <property type="entry name" value="pilT_fam"/>
    <property type="match status" value="1"/>
</dbReference>